<dbReference type="PANTHER" id="PTHR38340:SF1">
    <property type="entry name" value="S-LAYER PROTEIN"/>
    <property type="match status" value="1"/>
</dbReference>
<keyword evidence="2" id="KW-0964">Secreted</keyword>
<protein>
    <recommendedName>
        <fullName evidence="6">Hemolysin-type calcium-binding repeat-containing protein</fullName>
    </recommendedName>
</protein>
<name>A0A1G7RNQ0_9PROT</name>
<evidence type="ECO:0008006" key="6">
    <source>
        <dbReference type="Google" id="ProtNLM"/>
    </source>
</evidence>
<accession>A0A1G7RNQ0</accession>
<dbReference type="GO" id="GO:0005509">
    <property type="term" value="F:calcium ion binding"/>
    <property type="evidence" value="ECO:0007669"/>
    <property type="project" value="InterPro"/>
</dbReference>
<gene>
    <name evidence="4" type="ORF">SAMN05216241_105183</name>
</gene>
<sequence>MVNRFDTADWTFKGHAGAVRDIQHTFAGGFLTAAEDGTARKFVEQPDGSVTTAWVFDAHAGTVTDVERTARGDFVSVGRDGTVRGFSETADGGVRADWTVSAGTGDVVPLGGGTFAVVDGASVRKFAVGPGGGATTEWTFDGAGEQVTGVETTADGGFVAASRDTTVYKFAETGGGGVAPEWTFDAHTDAVEDVEVTRGDSFVTAGADGTVRKIGPDGPAWTWRPDTHDATPPVAKDVEQTDDGGFVAAFGEPDSGRSTEIFTFEPTGNGDFRTDWTFTGNAAFVFDVEQTRDGGFVSAAADETVRRFTPPEPLSGTPGDDTLEADADGVTIFGGAGDDILTSKFNNTALNGEKGNDDLTTDLSVSTDSAEALEGSTTQNGGQGEDTLEATVRAEGGSEVRATTKLDGGDQRDTITANAVAARSGETDLLETVNEIDGGGGDDTIDASAVINLTSGTSNAKNVISGGGGNDDIEATAELDGAPSESSVTNIVDGGGGHDTISLKAIGDFHGLTTQALNEVTGGNGKDEITAEAKVQSNGGRTATNVLEGGSGDDTLTAEGFGNSNTSGAEVLNTLRGGSGDDTMVADGKTINSFGTVENTLRGGDGDDEMRATGEVVRGSQPEGTVENDLAGGDGNDILTATVVQAEEGRSVLSGGAGNDELTVNGGDANELDGGRGQDTLIGGSGDDRLDGGKDDDTLVLSAGADTLIGGAGTDTVEVSGSRDDYAFEDDKSTLVAPNGDESTLQSVEAVAFEDTTVSLGQNSQPPNANDDNATTPAGEAVTIDVLANDSDSDSDELTIEDPGEPANGTAEVAAGNSIRYTPDAGFSGTETFTYTVADSAGNTARAEIAVAVEDADGGTGSVGPNPPRSEGLNIVVTNGEAQTLRVPFAADLRGTAADETVQVPAGGTLAFGGNTGDTVEFAAPLDAFEVSASGNTITFANGETEATIALNGDVDLAFADGGTTATIQSGDGGFTTRLGSQTLDGDFNPGAIFLDPDAASALSGGPANTPPASSTPNLVVLNGESQTLRVPFAAEVRGTAEAETVQVPDGGLLEFAGNTGDEVEFAGDLADHGFSQSGNVVSVTGPSGTRADVALNADVKLAFADGATTASIDGQTARVGGQALDDTFDPGSVPLDADDISALAGAGGSTGLPERPPSQGGRGPTVVQAGTAESDNINGNQDATISGNGGEDRFIVNQEDTAVTIDDFANGDQVFFGDGLTEGDISVTNGSFGDGELQLAGGQASVTLTNLADDEDVILNPGDSDTGFQGVFGDDALAFG</sequence>
<evidence type="ECO:0000256" key="2">
    <source>
        <dbReference type="ARBA" id="ARBA00022525"/>
    </source>
</evidence>
<dbReference type="Pfam" id="PF00400">
    <property type="entry name" value="WD40"/>
    <property type="match status" value="2"/>
</dbReference>
<dbReference type="Pfam" id="PF17963">
    <property type="entry name" value="Big_9"/>
    <property type="match status" value="1"/>
</dbReference>
<dbReference type="Proteomes" id="UP000199415">
    <property type="component" value="Unassembled WGS sequence"/>
</dbReference>
<dbReference type="InterPro" id="IPR018511">
    <property type="entry name" value="Hemolysin-typ_Ca-bd_CS"/>
</dbReference>
<dbReference type="Gene3D" id="2.160.20.160">
    <property type="match status" value="1"/>
</dbReference>
<dbReference type="InterPro" id="IPR017868">
    <property type="entry name" value="Filamin/ABP280_repeat-like"/>
</dbReference>
<dbReference type="SMART" id="SM00320">
    <property type="entry name" value="WD40"/>
    <property type="match status" value="5"/>
</dbReference>
<dbReference type="PANTHER" id="PTHR38340">
    <property type="entry name" value="S-LAYER PROTEIN"/>
    <property type="match status" value="1"/>
</dbReference>
<feature type="region of interest" description="Disordered" evidence="3">
    <location>
        <begin position="791"/>
        <end position="810"/>
    </location>
</feature>
<comment type="subcellular location">
    <subcellularLocation>
        <location evidence="1">Secreted</location>
    </subcellularLocation>
</comment>
<dbReference type="SUPFAM" id="SSF51120">
    <property type="entry name" value="beta-Roll"/>
    <property type="match status" value="2"/>
</dbReference>
<dbReference type="GO" id="GO:0005576">
    <property type="term" value="C:extracellular region"/>
    <property type="evidence" value="ECO:0007669"/>
    <property type="project" value="UniProtKB-SubCell"/>
</dbReference>
<dbReference type="PRINTS" id="PR00313">
    <property type="entry name" value="CABNDNGRPT"/>
</dbReference>
<dbReference type="PROSITE" id="PS50194">
    <property type="entry name" value="FILAMIN_REPEAT"/>
    <property type="match status" value="1"/>
</dbReference>
<feature type="region of interest" description="Disordered" evidence="3">
    <location>
        <begin position="1139"/>
        <end position="1166"/>
    </location>
</feature>
<reference evidence="4 5" key="1">
    <citation type="submission" date="2016-10" db="EMBL/GenBank/DDBJ databases">
        <authorList>
            <person name="de Groot N.N."/>
        </authorList>
    </citation>
    <scope>NUCLEOTIDE SEQUENCE [LARGE SCALE GENOMIC DNA]</scope>
    <source>
        <strain evidence="4 5">DSM 25584</strain>
    </source>
</reference>
<dbReference type="Gene3D" id="2.60.40.2810">
    <property type="match status" value="1"/>
</dbReference>
<dbReference type="PROSITE" id="PS00330">
    <property type="entry name" value="HEMOLYSIN_CALCIUM"/>
    <property type="match status" value="2"/>
</dbReference>
<organism evidence="4 5">
    <name type="scientific">Limimonas halophila</name>
    <dbReference type="NCBI Taxonomy" id="1082479"/>
    <lineage>
        <taxon>Bacteria</taxon>
        <taxon>Pseudomonadati</taxon>
        <taxon>Pseudomonadota</taxon>
        <taxon>Alphaproteobacteria</taxon>
        <taxon>Rhodospirillales</taxon>
        <taxon>Rhodovibrionaceae</taxon>
        <taxon>Limimonas</taxon>
    </lineage>
</organism>
<dbReference type="EMBL" id="FNCE01000005">
    <property type="protein sequence ID" value="SDG11640.1"/>
    <property type="molecule type" value="Genomic_DNA"/>
</dbReference>
<dbReference type="Gene3D" id="2.150.10.10">
    <property type="entry name" value="Serralysin-like metalloprotease, C-terminal"/>
    <property type="match status" value="1"/>
</dbReference>
<proteinExistence type="predicted"/>
<dbReference type="InterPro" id="IPR001680">
    <property type="entry name" value="WD40_rpt"/>
</dbReference>
<dbReference type="STRING" id="1082479.SAMN05216241_105183"/>
<dbReference type="Pfam" id="PF00353">
    <property type="entry name" value="HemolysinCabind"/>
    <property type="match status" value="6"/>
</dbReference>
<feature type="compositionally biased region" description="Acidic residues" evidence="3">
    <location>
        <begin position="791"/>
        <end position="804"/>
    </location>
</feature>
<dbReference type="InterPro" id="IPR015943">
    <property type="entry name" value="WD40/YVTN_repeat-like_dom_sf"/>
</dbReference>
<keyword evidence="5" id="KW-1185">Reference proteome</keyword>
<dbReference type="SUPFAM" id="SSF50978">
    <property type="entry name" value="WD40 repeat-like"/>
    <property type="match status" value="1"/>
</dbReference>
<evidence type="ECO:0000256" key="3">
    <source>
        <dbReference type="SAM" id="MobiDB-lite"/>
    </source>
</evidence>
<dbReference type="InterPro" id="IPR001343">
    <property type="entry name" value="Hemolysn_Ca-bd"/>
</dbReference>
<evidence type="ECO:0000313" key="4">
    <source>
        <dbReference type="EMBL" id="SDG11640.1"/>
    </source>
</evidence>
<evidence type="ECO:0000256" key="1">
    <source>
        <dbReference type="ARBA" id="ARBA00004613"/>
    </source>
</evidence>
<dbReference type="InterPro" id="IPR050557">
    <property type="entry name" value="RTX_toxin/Mannuronan_C5-epim"/>
</dbReference>
<dbReference type="InterPro" id="IPR036322">
    <property type="entry name" value="WD40_repeat_dom_sf"/>
</dbReference>
<evidence type="ECO:0000313" key="5">
    <source>
        <dbReference type="Proteomes" id="UP000199415"/>
    </source>
</evidence>
<dbReference type="Gene3D" id="2.130.10.10">
    <property type="entry name" value="YVTN repeat-like/Quinoprotein amine dehydrogenase"/>
    <property type="match status" value="1"/>
</dbReference>
<feature type="region of interest" description="Disordered" evidence="3">
    <location>
        <begin position="207"/>
        <end position="233"/>
    </location>
</feature>
<dbReference type="InterPro" id="IPR011049">
    <property type="entry name" value="Serralysin-like_metalloprot_C"/>
</dbReference>